<dbReference type="OrthoDB" id="2132896at2759"/>
<feature type="chain" id="PRO_5021409302" description="G-protein coupled receptors family 2 profile 2 domain-containing protein" evidence="4">
    <location>
        <begin position="20"/>
        <end position="383"/>
    </location>
</feature>
<dbReference type="SUPFAM" id="SSF81321">
    <property type="entry name" value="Family A G protein-coupled receptor-like"/>
    <property type="match status" value="1"/>
</dbReference>
<feature type="signal peptide" evidence="4">
    <location>
        <begin position="1"/>
        <end position="19"/>
    </location>
</feature>
<dbReference type="EMBL" id="QEAP01000123">
    <property type="protein sequence ID" value="TPX74496.1"/>
    <property type="molecule type" value="Genomic_DNA"/>
</dbReference>
<evidence type="ECO:0000256" key="3">
    <source>
        <dbReference type="SAM" id="Phobius"/>
    </source>
</evidence>
<keyword evidence="3" id="KW-0472">Membrane</keyword>
<keyword evidence="6" id="KW-1185">Reference proteome</keyword>
<accession>A0A507FGU1</accession>
<feature type="coiled-coil region" evidence="1">
    <location>
        <begin position="246"/>
        <end position="280"/>
    </location>
</feature>
<keyword evidence="3" id="KW-1133">Transmembrane helix</keyword>
<evidence type="ECO:0000313" key="6">
    <source>
        <dbReference type="Proteomes" id="UP000320333"/>
    </source>
</evidence>
<feature type="compositionally biased region" description="Polar residues" evidence="2">
    <location>
        <begin position="162"/>
        <end position="193"/>
    </location>
</feature>
<feature type="transmembrane region" description="Helical" evidence="3">
    <location>
        <begin position="123"/>
        <end position="149"/>
    </location>
</feature>
<dbReference type="PANTHER" id="PTHR31787:SF14">
    <property type="entry name" value="FRIZZLED AND SMOOTHENED-LIKE PROTEIN N-RELATED"/>
    <property type="match status" value="1"/>
</dbReference>
<feature type="transmembrane region" description="Helical" evidence="3">
    <location>
        <begin position="83"/>
        <end position="103"/>
    </location>
</feature>
<keyword evidence="3" id="KW-0812">Transmembrane</keyword>
<dbReference type="InterPro" id="IPR050949">
    <property type="entry name" value="GPCR_Fz/Smo-like"/>
</dbReference>
<dbReference type="Proteomes" id="UP000320333">
    <property type="component" value="Unassembled WGS sequence"/>
</dbReference>
<organism evidence="5 6">
    <name type="scientific">Chytriomyces confervae</name>
    <dbReference type="NCBI Taxonomy" id="246404"/>
    <lineage>
        <taxon>Eukaryota</taxon>
        <taxon>Fungi</taxon>
        <taxon>Fungi incertae sedis</taxon>
        <taxon>Chytridiomycota</taxon>
        <taxon>Chytridiomycota incertae sedis</taxon>
        <taxon>Chytridiomycetes</taxon>
        <taxon>Chytridiales</taxon>
        <taxon>Chytriomycetaceae</taxon>
        <taxon>Chytriomyces</taxon>
    </lineage>
</organism>
<dbReference type="STRING" id="246404.A0A507FGU1"/>
<sequence length="383" mass="40759">MLFTLSSFCLHVTLIPGLGIGNGSRVTCLDQITEATQETSVACGVQGFLATFFALSLTTWISLFMFNLYLAIVHKKEWLMARYSLAINMAVVIWSLLPGVSLASKKGISSIGFACMFSAKLAITHFFIPMGLVGWPGIILTMVTVVHLIHLLTTTSDLQARGTSGHNVGKSDSGTNGPSHILQRSGSARSHTSYPVKAHLPTTGSCTALDAAAVAAAAGGGGGGGGGRASATAPHDPPEHSLALGAAAFKKSNMALEREADRATNAIREHREKMASIVQKSWRSVAICVCFTLVFGTFWTFYLQFSIVMEHVDASTEWVATWYSCVLDGGSQSQCALVAQPYVPSVYGIAASQFLISSIGTCMFTVFGSGMIEEWRKLVKGTK</sequence>
<dbReference type="AlphaFoldDB" id="A0A507FGU1"/>
<keyword evidence="4" id="KW-0732">Signal</keyword>
<evidence type="ECO:0000256" key="2">
    <source>
        <dbReference type="SAM" id="MobiDB-lite"/>
    </source>
</evidence>
<evidence type="ECO:0000256" key="4">
    <source>
        <dbReference type="SAM" id="SignalP"/>
    </source>
</evidence>
<dbReference type="Gene3D" id="1.20.1070.10">
    <property type="entry name" value="Rhodopsin 7-helix transmembrane proteins"/>
    <property type="match status" value="1"/>
</dbReference>
<evidence type="ECO:0000256" key="1">
    <source>
        <dbReference type="SAM" id="Coils"/>
    </source>
</evidence>
<feature type="region of interest" description="Disordered" evidence="2">
    <location>
        <begin position="162"/>
        <end position="194"/>
    </location>
</feature>
<proteinExistence type="predicted"/>
<keyword evidence="1" id="KW-0175">Coiled coil</keyword>
<protein>
    <recommendedName>
        <fullName evidence="7">G-protein coupled receptors family 2 profile 2 domain-containing protein</fullName>
    </recommendedName>
</protein>
<feature type="transmembrane region" description="Helical" evidence="3">
    <location>
        <begin position="346"/>
        <end position="367"/>
    </location>
</feature>
<name>A0A507FGU1_9FUNG</name>
<dbReference type="PANTHER" id="PTHR31787">
    <property type="entry name" value="G-PROTEIN-COUPLED RECEPTOR GPCR FAMILY PROTEIN"/>
    <property type="match status" value="1"/>
</dbReference>
<feature type="transmembrane region" description="Helical" evidence="3">
    <location>
        <begin position="281"/>
        <end position="302"/>
    </location>
</feature>
<comment type="caution">
    <text evidence="5">The sequence shown here is derived from an EMBL/GenBank/DDBJ whole genome shotgun (WGS) entry which is preliminary data.</text>
</comment>
<gene>
    <name evidence="5" type="ORF">CcCBS67573_g04242</name>
</gene>
<evidence type="ECO:0000313" key="5">
    <source>
        <dbReference type="EMBL" id="TPX74496.1"/>
    </source>
</evidence>
<reference evidence="5 6" key="1">
    <citation type="journal article" date="2019" name="Sci. Rep.">
        <title>Comparative genomics of chytrid fungi reveal insights into the obligate biotrophic and pathogenic lifestyle of Synchytrium endobioticum.</title>
        <authorList>
            <person name="van de Vossenberg B.T.L.H."/>
            <person name="Warris S."/>
            <person name="Nguyen H.D.T."/>
            <person name="van Gent-Pelzer M.P.E."/>
            <person name="Joly D.L."/>
            <person name="van de Geest H.C."/>
            <person name="Bonants P.J.M."/>
            <person name="Smith D.S."/>
            <person name="Levesque C.A."/>
            <person name="van der Lee T.A.J."/>
        </authorList>
    </citation>
    <scope>NUCLEOTIDE SEQUENCE [LARGE SCALE GENOMIC DNA]</scope>
    <source>
        <strain evidence="5 6">CBS 675.73</strain>
    </source>
</reference>
<feature type="transmembrane region" description="Helical" evidence="3">
    <location>
        <begin position="47"/>
        <end position="71"/>
    </location>
</feature>
<evidence type="ECO:0008006" key="7">
    <source>
        <dbReference type="Google" id="ProtNLM"/>
    </source>
</evidence>